<evidence type="ECO:0000313" key="2">
    <source>
        <dbReference type="Proteomes" id="UP000708208"/>
    </source>
</evidence>
<dbReference type="OrthoDB" id="75724at2759"/>
<dbReference type="EMBL" id="CAJVCH010538454">
    <property type="protein sequence ID" value="CAG7826058.1"/>
    <property type="molecule type" value="Genomic_DNA"/>
</dbReference>
<gene>
    <name evidence="1" type="ORF">AFUS01_LOCUS36129</name>
</gene>
<organism evidence="1 2">
    <name type="scientific">Allacma fusca</name>
    <dbReference type="NCBI Taxonomy" id="39272"/>
    <lineage>
        <taxon>Eukaryota</taxon>
        <taxon>Metazoa</taxon>
        <taxon>Ecdysozoa</taxon>
        <taxon>Arthropoda</taxon>
        <taxon>Hexapoda</taxon>
        <taxon>Collembola</taxon>
        <taxon>Symphypleona</taxon>
        <taxon>Sminthuridae</taxon>
        <taxon>Allacma</taxon>
    </lineage>
</organism>
<proteinExistence type="predicted"/>
<name>A0A8J2L4C1_9HEXA</name>
<dbReference type="Proteomes" id="UP000708208">
    <property type="component" value="Unassembled WGS sequence"/>
</dbReference>
<sequence>MQDLVVERLRTSFYRKPLNDTESGLAGDEFVLLIDLKAYDLKQLTSLQNLKYLLEYLAKFDKCYDKFAYGFIIN</sequence>
<reference evidence="1" key="1">
    <citation type="submission" date="2021-06" db="EMBL/GenBank/DDBJ databases">
        <authorList>
            <person name="Hodson N. C."/>
            <person name="Mongue J. A."/>
            <person name="Jaron S. K."/>
        </authorList>
    </citation>
    <scope>NUCLEOTIDE SEQUENCE</scope>
</reference>
<evidence type="ECO:0000313" key="1">
    <source>
        <dbReference type="EMBL" id="CAG7826058.1"/>
    </source>
</evidence>
<feature type="non-terminal residue" evidence="1">
    <location>
        <position position="1"/>
    </location>
</feature>
<dbReference type="AlphaFoldDB" id="A0A8J2L4C1"/>
<accession>A0A8J2L4C1</accession>
<comment type="caution">
    <text evidence="1">The sequence shown here is derived from an EMBL/GenBank/DDBJ whole genome shotgun (WGS) entry which is preliminary data.</text>
</comment>
<protein>
    <submittedName>
        <fullName evidence="1">Uncharacterized protein</fullName>
    </submittedName>
</protein>
<keyword evidence="2" id="KW-1185">Reference proteome</keyword>